<proteinExistence type="predicted"/>
<reference evidence="2" key="1">
    <citation type="submission" date="2016-06" db="EMBL/GenBank/DDBJ databases">
        <authorList>
            <person name="Varghese N."/>
            <person name="Submissions Spin"/>
        </authorList>
    </citation>
    <scope>NUCLEOTIDE SEQUENCE [LARGE SCALE GENOMIC DNA]</scope>
    <source>
        <strain evidence="2">DSM 44875</strain>
    </source>
</reference>
<protein>
    <recommendedName>
        <fullName evidence="3">META domain-containing protein</fullName>
    </recommendedName>
</protein>
<dbReference type="Proteomes" id="UP000198243">
    <property type="component" value="Chromosome I"/>
</dbReference>
<accession>A0A1C4VLT5</accession>
<evidence type="ECO:0000313" key="2">
    <source>
        <dbReference type="Proteomes" id="UP000198243"/>
    </source>
</evidence>
<evidence type="ECO:0008006" key="3">
    <source>
        <dbReference type="Google" id="ProtNLM"/>
    </source>
</evidence>
<organism evidence="1 2">
    <name type="scientific">Micromonospora coriariae</name>
    <dbReference type="NCBI Taxonomy" id="285665"/>
    <lineage>
        <taxon>Bacteria</taxon>
        <taxon>Bacillati</taxon>
        <taxon>Actinomycetota</taxon>
        <taxon>Actinomycetes</taxon>
        <taxon>Micromonosporales</taxon>
        <taxon>Micromonosporaceae</taxon>
        <taxon>Micromonospora</taxon>
    </lineage>
</organism>
<dbReference type="RefSeq" id="WP_157743134.1">
    <property type="nucleotide sequence ID" value="NZ_LT607412.1"/>
</dbReference>
<dbReference type="PROSITE" id="PS51257">
    <property type="entry name" value="PROKAR_LIPOPROTEIN"/>
    <property type="match status" value="1"/>
</dbReference>
<dbReference type="AlphaFoldDB" id="A0A1C4VLT5"/>
<keyword evidence="2" id="KW-1185">Reference proteome</keyword>
<evidence type="ECO:0000313" key="1">
    <source>
        <dbReference type="EMBL" id="SCE84771.1"/>
    </source>
</evidence>
<sequence>MSGRRYLIAVAAVGILLAGCSERVGLDTAAPGGSQAAASGPASAVSPQTDPVALIGTWKLAEVAEGAGDILQLTPDKHDGLLLFDSCGVMMGTWRANVDGLFVAGASGRSVSDNDSRKCRPGSEIMTPAWLRRASAFRVEGNSRVLLDDQGGHVARLLPGAKPTPRPNLLPSPSVPVVTDEVRRAFAPAAALPAALTPARRDALLGRWVPVDARPGRFRSGGPYVELLDDGTWRGSDGCNGDGGRWVAGPAGDFLATSGPTTAMGCANVLVGVWLSKAWRAGLDGEVLVLLDAQGGETGRLQRDS</sequence>
<dbReference type="EMBL" id="LT607412">
    <property type="protein sequence ID" value="SCE84771.1"/>
    <property type="molecule type" value="Genomic_DNA"/>
</dbReference>
<name>A0A1C4VLT5_9ACTN</name>
<gene>
    <name evidence="1" type="ORF">GA0070607_2308</name>
</gene>
<dbReference type="OrthoDB" id="4990393at2"/>